<feature type="chain" id="PRO_5041104564" description="WxL domain-containing protein" evidence="1">
    <location>
        <begin position="34"/>
        <end position="575"/>
    </location>
</feature>
<reference evidence="2 3" key="1">
    <citation type="submission" date="2019-02" db="EMBL/GenBank/DDBJ databases">
        <title>From farm to fork: dissemination of Tn554::fexA-optrA in linezolid-resistant Enterococcus faecalis clones from chicken feces and meat in Tunisia.</title>
        <authorList>
            <person name="Tedim A.P."/>
            <person name="Elghaieb H."/>
            <person name="Abbassi M.S."/>
            <person name="Novais C."/>
            <person name="Hassen A."/>
            <person name="Peixe L."/>
            <person name="Freitas A.R."/>
        </authorList>
    </citation>
    <scope>NUCLEOTIDE SEQUENCE [LARGE SCALE GENOMIC DNA]</scope>
    <source>
        <strain evidence="2 3">728T</strain>
    </source>
</reference>
<dbReference type="AlphaFoldDB" id="A0A8B3RRN2"/>
<evidence type="ECO:0008006" key="4">
    <source>
        <dbReference type="Google" id="ProtNLM"/>
    </source>
</evidence>
<gene>
    <name evidence="2" type="ORF">EU507_11050</name>
</gene>
<sequence length="575" mass="63751">MNIINKKFFATNCLVLMCAIFISLIFFSGNVLAADYPDNQEATILGGHVKATIAYEKDHSPYYTAVGDTVTVNTTLEKLDDGVLPESFNQSSMLVLFPDETQGLKLEGEPTFIYKRGSLSDTGSFVNTSKELHRDIFWAFNAEAQVMYHDTVSYDGRMTELQVTNQYDDGPYDDTYRISNLLINKGDKIILSYKAKVTEEALKNKEFSLHSGIYDSSKGDFDWEDFLTTKMPAIQSINVSFDEESKNKVVDITDANSYHITLTGTWTGNIADLKPTLTVNGQTVAIPTGSFQKEGTFSIPVDLTNIGMIGQNKTQIEIKDSMGQTASDNGILTLVQKNTPPQLQLVDALSNKTIPITPNLSSFKVEGQWKDAESQTGTLYYKLNGVEHLLENSVANANKGTWNVFSQEMSLADLKLGANAVEIYVVDTEGLKSNVATFTLQLMEGTVHFKSVDSVLSFQDAVINGQTVHSLPQKPVDIKIEDTTRSPGNWQLVVSQISTFKNAQRELPAVLSYQNNRDNLVITNNQQVTLPVVKETDTEYGLIQDGNHQFDLAISSNAYIGDYQSELEWTIIEAP</sequence>
<comment type="caution">
    <text evidence="2">The sequence shown here is derived from an EMBL/GenBank/DDBJ whole genome shotgun (WGS) entry which is preliminary data.</text>
</comment>
<keyword evidence="1" id="KW-0732">Signal</keyword>
<name>A0A8B3RRN2_ENTFL</name>
<proteinExistence type="predicted"/>
<dbReference type="InterPro" id="IPR013783">
    <property type="entry name" value="Ig-like_fold"/>
</dbReference>
<dbReference type="Gene3D" id="2.60.40.10">
    <property type="entry name" value="Immunoglobulins"/>
    <property type="match status" value="1"/>
</dbReference>
<accession>A0A8B3RRN2</accession>
<feature type="signal peptide" evidence="1">
    <location>
        <begin position="1"/>
        <end position="33"/>
    </location>
</feature>
<evidence type="ECO:0000256" key="1">
    <source>
        <dbReference type="SAM" id="SignalP"/>
    </source>
</evidence>
<evidence type="ECO:0000313" key="2">
    <source>
        <dbReference type="EMBL" id="RYU31606.1"/>
    </source>
</evidence>
<evidence type="ECO:0000313" key="3">
    <source>
        <dbReference type="Proteomes" id="UP000292223"/>
    </source>
</evidence>
<dbReference type="RefSeq" id="WP_101008465.1">
    <property type="nucleotide sequence ID" value="NZ_CAXOEW010000002.1"/>
</dbReference>
<dbReference type="EMBL" id="SEWT01000007">
    <property type="protein sequence ID" value="RYU31606.1"/>
    <property type="molecule type" value="Genomic_DNA"/>
</dbReference>
<protein>
    <recommendedName>
        <fullName evidence="4">WxL domain-containing protein</fullName>
    </recommendedName>
</protein>
<organism evidence="2 3">
    <name type="scientific">Enterococcus faecalis</name>
    <name type="common">Streptococcus faecalis</name>
    <dbReference type="NCBI Taxonomy" id="1351"/>
    <lineage>
        <taxon>Bacteria</taxon>
        <taxon>Bacillati</taxon>
        <taxon>Bacillota</taxon>
        <taxon>Bacilli</taxon>
        <taxon>Lactobacillales</taxon>
        <taxon>Enterococcaceae</taxon>
        <taxon>Enterococcus</taxon>
    </lineage>
</organism>
<dbReference type="Proteomes" id="UP000292223">
    <property type="component" value="Unassembled WGS sequence"/>
</dbReference>